<dbReference type="PROSITE" id="PS01047">
    <property type="entry name" value="HMA_1"/>
    <property type="match status" value="1"/>
</dbReference>
<evidence type="ECO:0000313" key="3">
    <source>
        <dbReference type="EMBL" id="RJF88008.1"/>
    </source>
</evidence>
<dbReference type="EMBL" id="QYUK01000011">
    <property type="protein sequence ID" value="RJF88008.1"/>
    <property type="molecule type" value="Genomic_DNA"/>
</dbReference>
<dbReference type="Pfam" id="PF00403">
    <property type="entry name" value="HMA"/>
    <property type="match status" value="1"/>
</dbReference>
<dbReference type="PROSITE" id="PS50846">
    <property type="entry name" value="HMA_2"/>
    <property type="match status" value="1"/>
</dbReference>
<feature type="domain" description="HMA" evidence="2">
    <location>
        <begin position="1"/>
        <end position="63"/>
    </location>
</feature>
<dbReference type="AlphaFoldDB" id="A0A418WDG0"/>
<dbReference type="OrthoDB" id="9801832at2"/>
<keyword evidence="1" id="KW-0479">Metal-binding</keyword>
<proteinExistence type="predicted"/>
<evidence type="ECO:0000256" key="1">
    <source>
        <dbReference type="ARBA" id="ARBA00022723"/>
    </source>
</evidence>
<dbReference type="CDD" id="cd00371">
    <property type="entry name" value="HMA"/>
    <property type="match status" value="1"/>
</dbReference>
<dbReference type="InterPro" id="IPR006121">
    <property type="entry name" value="HMA_dom"/>
</dbReference>
<organism evidence="3 4">
    <name type="scientific">Oleomonas cavernae</name>
    <dbReference type="NCBI Taxonomy" id="2320859"/>
    <lineage>
        <taxon>Bacteria</taxon>
        <taxon>Pseudomonadati</taxon>
        <taxon>Pseudomonadota</taxon>
        <taxon>Alphaproteobacteria</taxon>
        <taxon>Acetobacterales</taxon>
        <taxon>Acetobacteraceae</taxon>
        <taxon>Oleomonas</taxon>
    </lineage>
</organism>
<gene>
    <name evidence="3" type="ORF">D3874_14060</name>
</gene>
<protein>
    <submittedName>
        <fullName evidence="3">Copper chaperone</fullName>
    </submittedName>
</protein>
<evidence type="ECO:0000313" key="4">
    <source>
        <dbReference type="Proteomes" id="UP000284605"/>
    </source>
</evidence>
<dbReference type="Proteomes" id="UP000284605">
    <property type="component" value="Unassembled WGS sequence"/>
</dbReference>
<dbReference type="InterPro" id="IPR036163">
    <property type="entry name" value="HMA_dom_sf"/>
</dbReference>
<sequence>MQTMKVTGMTCGGCAKAVERAVGTVAPNAGPKVDLAAGEVSFADGVDANLVAQAIQRAGFEAGQAT</sequence>
<dbReference type="Gene3D" id="3.30.70.100">
    <property type="match status" value="1"/>
</dbReference>
<reference evidence="3 4" key="1">
    <citation type="submission" date="2018-09" db="EMBL/GenBank/DDBJ databases">
        <authorList>
            <person name="Zhu H."/>
        </authorList>
    </citation>
    <scope>NUCLEOTIDE SEQUENCE [LARGE SCALE GENOMIC DNA]</scope>
    <source>
        <strain evidence="3 4">K1W22B-8</strain>
    </source>
</reference>
<evidence type="ECO:0000259" key="2">
    <source>
        <dbReference type="PROSITE" id="PS50846"/>
    </source>
</evidence>
<dbReference type="SUPFAM" id="SSF55008">
    <property type="entry name" value="HMA, heavy metal-associated domain"/>
    <property type="match status" value="1"/>
</dbReference>
<dbReference type="InterPro" id="IPR017969">
    <property type="entry name" value="Heavy-metal-associated_CS"/>
</dbReference>
<accession>A0A418WDG0</accession>
<keyword evidence="4" id="KW-1185">Reference proteome</keyword>
<dbReference type="GO" id="GO:0046872">
    <property type="term" value="F:metal ion binding"/>
    <property type="evidence" value="ECO:0007669"/>
    <property type="project" value="UniProtKB-KW"/>
</dbReference>
<dbReference type="RefSeq" id="WP_119778641.1">
    <property type="nucleotide sequence ID" value="NZ_QYUK01000011.1"/>
</dbReference>
<name>A0A418WDG0_9PROT</name>
<comment type="caution">
    <text evidence="3">The sequence shown here is derived from an EMBL/GenBank/DDBJ whole genome shotgun (WGS) entry which is preliminary data.</text>
</comment>